<evidence type="ECO:0000313" key="1">
    <source>
        <dbReference type="EMBL" id="REC56466.1"/>
    </source>
</evidence>
<reference evidence="1 2" key="1">
    <citation type="journal article" date="2017" name="Int. J. Syst. Evol. Microbiol.">
        <title>Rhodosalinus sediminis gen. nov., sp. nov., isolated from marine saltern.</title>
        <authorList>
            <person name="Guo L.Y."/>
            <person name="Ling S.K."/>
            <person name="Li C.M."/>
            <person name="Chen G.J."/>
            <person name="Du Z.J."/>
        </authorList>
    </citation>
    <scope>NUCLEOTIDE SEQUENCE [LARGE SCALE GENOMIC DNA]</scope>
    <source>
        <strain evidence="1 2">WDN1C137</strain>
    </source>
</reference>
<dbReference type="Proteomes" id="UP000257131">
    <property type="component" value="Unassembled WGS sequence"/>
</dbReference>
<dbReference type="OrthoDB" id="7823193at2"/>
<sequence length="410" mass="43965">MPPPARANADIARDVLDLAFRLESGRRLPVLTRFEAPITLRLTGRPTPGLAADLDRLLARLRAEAGLDIRRVAAGRAAVTVEAVPRARIRRVLPQAACFVVPEVSSLSDYRAARRRGGVTRWADLARRTRVAVFVPMDTSPQETRDCLHEELAQALGPLNDLYRLPDSVFNDDNMHTVLTGFDMLVLRAHYAPELANGMSRAEVAARLPAILARLNPAGEAVAPAPLPPTPAPWVEAIKTALGPGARPAARRAAAARAVRIAEAEGWRDHRLAFAYFALGRVAQAGAPGEARAAFRRADRIYAASTGTALHRAFVGAQLAAYALADGDPDRVRAIAAAHLPVAARHGNAMLEATLLMLRAQALEMQGRRAEARAARLDSLDRARYGFGPDGAVRAKLREIAALDPSASGG</sequence>
<dbReference type="RefSeq" id="WP_115979618.1">
    <property type="nucleotide sequence ID" value="NZ_QOHR01000011.1"/>
</dbReference>
<dbReference type="InterPro" id="IPR021323">
    <property type="entry name" value="DUF2927"/>
</dbReference>
<dbReference type="Pfam" id="PF11150">
    <property type="entry name" value="DUF2927"/>
    <property type="match status" value="1"/>
</dbReference>
<name>A0A3D9BSV7_9RHOB</name>
<keyword evidence="2" id="KW-1185">Reference proteome</keyword>
<evidence type="ECO:0000313" key="2">
    <source>
        <dbReference type="Proteomes" id="UP000257131"/>
    </source>
</evidence>
<gene>
    <name evidence="1" type="ORF">DRV84_09310</name>
</gene>
<comment type="caution">
    <text evidence="1">The sequence shown here is derived from an EMBL/GenBank/DDBJ whole genome shotgun (WGS) entry which is preliminary data.</text>
</comment>
<accession>A0A3D9BSV7</accession>
<proteinExistence type="predicted"/>
<dbReference type="AlphaFoldDB" id="A0A3D9BSV7"/>
<dbReference type="EMBL" id="QOHR01000011">
    <property type="protein sequence ID" value="REC56466.1"/>
    <property type="molecule type" value="Genomic_DNA"/>
</dbReference>
<organism evidence="1 2">
    <name type="scientific">Rhodosalinus sediminis</name>
    <dbReference type="NCBI Taxonomy" id="1940533"/>
    <lineage>
        <taxon>Bacteria</taxon>
        <taxon>Pseudomonadati</taxon>
        <taxon>Pseudomonadota</taxon>
        <taxon>Alphaproteobacteria</taxon>
        <taxon>Rhodobacterales</taxon>
        <taxon>Paracoccaceae</taxon>
        <taxon>Rhodosalinus</taxon>
    </lineage>
</organism>
<protein>
    <submittedName>
        <fullName evidence="1">DUF2927 domain-containing protein</fullName>
    </submittedName>
</protein>